<organism evidence="1 2">
    <name type="scientific">Legionella pneumophila subsp. pneumophila</name>
    <dbReference type="NCBI Taxonomy" id="91891"/>
    <lineage>
        <taxon>Bacteria</taxon>
        <taxon>Pseudomonadati</taxon>
        <taxon>Pseudomonadota</taxon>
        <taxon>Gammaproteobacteria</taxon>
        <taxon>Legionellales</taxon>
        <taxon>Legionellaceae</taxon>
        <taxon>Legionella</taxon>
    </lineage>
</organism>
<gene>
    <name evidence="1" type="ORF">D1H98_12845</name>
</gene>
<dbReference type="EMBL" id="QWDR01000002">
    <property type="protein sequence ID" value="RJY29905.1"/>
    <property type="molecule type" value="Genomic_DNA"/>
</dbReference>
<protein>
    <submittedName>
        <fullName evidence="1">Uncharacterized protein</fullName>
    </submittedName>
</protein>
<accession>A0A3A6U8I4</accession>
<sequence>MIIKWSTIMKEKHFAYKITLSSTGLVCTHSEIEENRMIDLLKEIKNDDSQAIFWIFKQFDKQPKEQLGIIDCSQNRIYYHYSGEVEKIDEAIEKLSKKI</sequence>
<dbReference type="OMA" id="RIYYHYS"/>
<proteinExistence type="predicted"/>
<evidence type="ECO:0000313" key="2">
    <source>
        <dbReference type="Proteomes" id="UP000277145"/>
    </source>
</evidence>
<comment type="caution">
    <text evidence="1">The sequence shown here is derived from an EMBL/GenBank/DDBJ whole genome shotgun (WGS) entry which is preliminary data.</text>
</comment>
<dbReference type="Proteomes" id="UP000277145">
    <property type="component" value="Unassembled WGS sequence"/>
</dbReference>
<dbReference type="AlphaFoldDB" id="A0A3A6U8I4"/>
<reference evidence="1 2" key="1">
    <citation type="submission" date="2018-08" db="EMBL/GenBank/DDBJ databases">
        <title>Genome Sequences of Legionella pneumophila subsp. pneumophila Isolates, Recovered from a Drinking Water System in a Large Builging.</title>
        <authorList>
            <person name="Gomez-Alvarez V."/>
            <person name="Boczek L."/>
            <person name="King D."/>
            <person name="Pemberton A."/>
            <person name="Pfaller S."/>
            <person name="Rodgers M."/>
            <person name="Santodomingo J."/>
            <person name="Revetta R."/>
        </authorList>
    </citation>
    <scope>NUCLEOTIDE SEQUENCE [LARGE SCALE GENOMIC DNA]</scope>
    <source>
        <strain evidence="1 2">L01C.1</strain>
    </source>
</reference>
<name>A0A3A6U8I4_LEGPN</name>
<evidence type="ECO:0000313" key="1">
    <source>
        <dbReference type="EMBL" id="RJY29905.1"/>
    </source>
</evidence>